<evidence type="ECO:0000256" key="1">
    <source>
        <dbReference type="SAM" id="MobiDB-lite"/>
    </source>
</evidence>
<gene>
    <name evidence="2" type="ORF">GCM10025864_25380</name>
</gene>
<dbReference type="Proteomes" id="UP001157091">
    <property type="component" value="Unassembled WGS sequence"/>
</dbReference>
<feature type="region of interest" description="Disordered" evidence="1">
    <location>
        <begin position="99"/>
        <end position="121"/>
    </location>
</feature>
<feature type="region of interest" description="Disordered" evidence="1">
    <location>
        <begin position="1"/>
        <end position="29"/>
    </location>
</feature>
<accession>A0ABQ6I473</accession>
<evidence type="ECO:0000313" key="2">
    <source>
        <dbReference type="EMBL" id="GMA24779.1"/>
    </source>
</evidence>
<organism evidence="2 3">
    <name type="scientific">Luteimicrobium album</name>
    <dbReference type="NCBI Taxonomy" id="1054550"/>
    <lineage>
        <taxon>Bacteria</taxon>
        <taxon>Bacillati</taxon>
        <taxon>Actinomycetota</taxon>
        <taxon>Actinomycetes</taxon>
        <taxon>Micrococcales</taxon>
        <taxon>Luteimicrobium</taxon>
    </lineage>
</organism>
<keyword evidence="3" id="KW-1185">Reference proteome</keyword>
<protein>
    <submittedName>
        <fullName evidence="2">Uncharacterized protein</fullName>
    </submittedName>
</protein>
<reference evidence="3" key="1">
    <citation type="journal article" date="2019" name="Int. J. Syst. Evol. Microbiol.">
        <title>The Global Catalogue of Microorganisms (GCM) 10K type strain sequencing project: providing services to taxonomists for standard genome sequencing and annotation.</title>
        <authorList>
            <consortium name="The Broad Institute Genomics Platform"/>
            <consortium name="The Broad Institute Genome Sequencing Center for Infectious Disease"/>
            <person name="Wu L."/>
            <person name="Ma J."/>
        </authorList>
    </citation>
    <scope>NUCLEOTIDE SEQUENCE [LARGE SCALE GENOMIC DNA]</scope>
    <source>
        <strain evidence="3">NBRC 106348</strain>
    </source>
</reference>
<dbReference type="EMBL" id="BSUK01000001">
    <property type="protein sequence ID" value="GMA24779.1"/>
    <property type="molecule type" value="Genomic_DNA"/>
</dbReference>
<name>A0ABQ6I473_9MICO</name>
<evidence type="ECO:0000313" key="3">
    <source>
        <dbReference type="Proteomes" id="UP001157091"/>
    </source>
</evidence>
<proteinExistence type="predicted"/>
<sequence length="121" mass="12465">MLEDGEQERLHGGEVVQEARVGDPGACRDVPQRRAAVPLLGVELGGGVDDLPPSRPPLRVPARARSRRAGAVGAVVGVGTSSTLAARAGPRLVKPDRTVGIGATVVPTRPPRAARTQESSP</sequence>
<comment type="caution">
    <text evidence="2">The sequence shown here is derived from an EMBL/GenBank/DDBJ whole genome shotgun (WGS) entry which is preliminary data.</text>
</comment>